<comment type="domain">
    <text evidence="5">The PRC barrel domain binds ribosomal protein uS19.</text>
</comment>
<dbReference type="NCBIfam" id="TIGR02273">
    <property type="entry name" value="16S_RimM"/>
    <property type="match status" value="1"/>
</dbReference>
<dbReference type="STRING" id="485916.Dtox_1199"/>
<dbReference type="Gene3D" id="2.30.30.240">
    <property type="entry name" value="PRC-barrel domain"/>
    <property type="match status" value="1"/>
</dbReference>
<keyword evidence="4 5" id="KW-0143">Chaperone</keyword>
<comment type="similarity">
    <text evidence="5">Belongs to the RimM family.</text>
</comment>
<evidence type="ECO:0000256" key="3">
    <source>
        <dbReference type="ARBA" id="ARBA00022552"/>
    </source>
</evidence>
<dbReference type="GO" id="GO:0006364">
    <property type="term" value="P:rRNA processing"/>
    <property type="evidence" value="ECO:0007669"/>
    <property type="project" value="UniProtKB-UniRule"/>
</dbReference>
<dbReference type="PANTHER" id="PTHR33692:SF1">
    <property type="entry name" value="RIBOSOME MATURATION FACTOR RIMM"/>
    <property type="match status" value="1"/>
</dbReference>
<sequence length="173" mass="19831">MDKESSKNYITIGEIVNTQGNRGYVRVLPLTDFPERFKGMKQVSVYTKGAYRLMHPEDVYNHKKFVVIKFKEIPDMTAAESLKGGLLQVEPKDIVPLPRGSYYVFNLMGMNVYNSEGRHYGRIKDILTTGANDVYIVWYEAEKRDLLIPALKQVVKLIDVENKKMVVDLPEGL</sequence>
<keyword evidence="9" id="KW-1185">Reference proteome</keyword>
<keyword evidence="1 5" id="KW-0963">Cytoplasm</keyword>
<dbReference type="eggNOG" id="COG0806">
    <property type="taxonomic scope" value="Bacteria"/>
</dbReference>
<dbReference type="PANTHER" id="PTHR33692">
    <property type="entry name" value="RIBOSOME MATURATION FACTOR RIMM"/>
    <property type="match status" value="1"/>
</dbReference>
<dbReference type="GO" id="GO:0005737">
    <property type="term" value="C:cytoplasm"/>
    <property type="evidence" value="ECO:0007669"/>
    <property type="project" value="UniProtKB-SubCell"/>
</dbReference>
<dbReference type="Gene3D" id="2.40.30.60">
    <property type="entry name" value="RimM"/>
    <property type="match status" value="1"/>
</dbReference>
<dbReference type="OrthoDB" id="9810331at2"/>
<keyword evidence="3 5" id="KW-0698">rRNA processing</keyword>
<evidence type="ECO:0000256" key="4">
    <source>
        <dbReference type="ARBA" id="ARBA00023186"/>
    </source>
</evidence>
<dbReference type="GO" id="GO:0043022">
    <property type="term" value="F:ribosome binding"/>
    <property type="evidence" value="ECO:0007669"/>
    <property type="project" value="InterPro"/>
</dbReference>
<accession>C8W5A1</accession>
<evidence type="ECO:0000256" key="1">
    <source>
        <dbReference type="ARBA" id="ARBA00022490"/>
    </source>
</evidence>
<dbReference type="SUPFAM" id="SSF50346">
    <property type="entry name" value="PRC-barrel domain"/>
    <property type="match status" value="1"/>
</dbReference>
<gene>
    <name evidence="5" type="primary">rimM</name>
    <name evidence="8" type="ordered locus">Dtox_1199</name>
</gene>
<dbReference type="InterPro" id="IPR011033">
    <property type="entry name" value="PRC_barrel-like_sf"/>
</dbReference>
<evidence type="ECO:0000259" key="7">
    <source>
        <dbReference type="Pfam" id="PF24986"/>
    </source>
</evidence>
<dbReference type="AlphaFoldDB" id="C8W5A1"/>
<dbReference type="Pfam" id="PF24986">
    <property type="entry name" value="PRC_RimM"/>
    <property type="match status" value="1"/>
</dbReference>
<dbReference type="InterPro" id="IPR002676">
    <property type="entry name" value="RimM_N"/>
</dbReference>
<evidence type="ECO:0000313" key="9">
    <source>
        <dbReference type="Proteomes" id="UP000002217"/>
    </source>
</evidence>
<dbReference type="RefSeq" id="WP_015756798.1">
    <property type="nucleotide sequence ID" value="NC_013216.1"/>
</dbReference>
<evidence type="ECO:0000256" key="2">
    <source>
        <dbReference type="ARBA" id="ARBA00022517"/>
    </source>
</evidence>
<dbReference type="InterPro" id="IPR009000">
    <property type="entry name" value="Transl_B-barrel_sf"/>
</dbReference>
<dbReference type="EMBL" id="CP001720">
    <property type="protein sequence ID" value="ACV62083.1"/>
    <property type="molecule type" value="Genomic_DNA"/>
</dbReference>
<keyword evidence="2 5" id="KW-0690">Ribosome biogenesis</keyword>
<dbReference type="InterPro" id="IPR056792">
    <property type="entry name" value="PRC_RimM"/>
</dbReference>
<dbReference type="HAMAP" id="MF_00014">
    <property type="entry name" value="Ribosome_mat_RimM"/>
    <property type="match status" value="1"/>
</dbReference>
<dbReference type="Proteomes" id="UP000002217">
    <property type="component" value="Chromosome"/>
</dbReference>
<dbReference type="Pfam" id="PF01782">
    <property type="entry name" value="RimM"/>
    <property type="match status" value="1"/>
</dbReference>
<evidence type="ECO:0000256" key="5">
    <source>
        <dbReference type="HAMAP-Rule" id="MF_00014"/>
    </source>
</evidence>
<evidence type="ECO:0000259" key="6">
    <source>
        <dbReference type="Pfam" id="PF01782"/>
    </source>
</evidence>
<dbReference type="SUPFAM" id="SSF50447">
    <property type="entry name" value="Translation proteins"/>
    <property type="match status" value="1"/>
</dbReference>
<dbReference type="GO" id="GO:0042274">
    <property type="term" value="P:ribosomal small subunit biogenesis"/>
    <property type="evidence" value="ECO:0007669"/>
    <property type="project" value="UniProtKB-UniRule"/>
</dbReference>
<reference evidence="8 9" key="1">
    <citation type="journal article" date="2009" name="Stand. Genomic Sci.">
        <title>Complete genome sequence of Desulfotomaculum acetoxidans type strain (5575).</title>
        <authorList>
            <person name="Spring S."/>
            <person name="Lapidus A."/>
            <person name="Schroder M."/>
            <person name="Gleim D."/>
            <person name="Sims D."/>
            <person name="Meincke L."/>
            <person name="Glavina Del Rio T."/>
            <person name="Tice H."/>
            <person name="Copeland A."/>
            <person name="Cheng J.F."/>
            <person name="Lucas S."/>
            <person name="Chen F."/>
            <person name="Nolan M."/>
            <person name="Bruce D."/>
            <person name="Goodwin L."/>
            <person name="Pitluck S."/>
            <person name="Ivanova N."/>
            <person name="Mavromatis K."/>
            <person name="Mikhailova N."/>
            <person name="Pati A."/>
            <person name="Chen A."/>
            <person name="Palaniappan K."/>
            <person name="Land M."/>
            <person name="Hauser L."/>
            <person name="Chang Y.J."/>
            <person name="Jeffries C.D."/>
            <person name="Chain P."/>
            <person name="Saunders E."/>
            <person name="Brettin T."/>
            <person name="Detter J.C."/>
            <person name="Goker M."/>
            <person name="Bristow J."/>
            <person name="Eisen J.A."/>
            <person name="Markowitz V."/>
            <person name="Hugenholtz P."/>
            <person name="Kyrpides N.C."/>
            <person name="Klenk H.P."/>
            <person name="Han C."/>
        </authorList>
    </citation>
    <scope>NUCLEOTIDE SEQUENCE [LARGE SCALE GENOMIC DNA]</scope>
    <source>
        <strain evidence="9">ATCC 49208 / DSM 771 / VKM B-1644</strain>
    </source>
</reference>
<organism evidence="8 9">
    <name type="scientific">Desulfofarcimen acetoxidans (strain ATCC 49208 / DSM 771 / KCTC 5769 / VKM B-1644 / 5575)</name>
    <name type="common">Desulfotomaculum acetoxidans</name>
    <dbReference type="NCBI Taxonomy" id="485916"/>
    <lineage>
        <taxon>Bacteria</taxon>
        <taxon>Bacillati</taxon>
        <taxon>Bacillota</taxon>
        <taxon>Clostridia</taxon>
        <taxon>Eubacteriales</taxon>
        <taxon>Peptococcaceae</taxon>
        <taxon>Desulfofarcimen</taxon>
    </lineage>
</organism>
<evidence type="ECO:0000313" key="8">
    <source>
        <dbReference type="EMBL" id="ACV62083.1"/>
    </source>
</evidence>
<dbReference type="GO" id="GO:0005840">
    <property type="term" value="C:ribosome"/>
    <property type="evidence" value="ECO:0007669"/>
    <property type="project" value="InterPro"/>
</dbReference>
<proteinExistence type="inferred from homology"/>
<protein>
    <recommendedName>
        <fullName evidence="5">Ribosome maturation factor RimM</fullName>
    </recommendedName>
</protein>
<comment type="subunit">
    <text evidence="5">Binds ribosomal protein uS19.</text>
</comment>
<comment type="function">
    <text evidence="5">An accessory protein needed during the final step in the assembly of 30S ribosomal subunit, possibly for assembly of the head region. Essential for efficient processing of 16S rRNA. May be needed both before and after RbfA during the maturation of 16S rRNA. It has affinity for free ribosomal 30S subunits but not for 70S ribosomes.</text>
</comment>
<dbReference type="HOGENOM" id="CLU_077636_3_1_9"/>
<comment type="subcellular location">
    <subcellularLocation>
        <location evidence="5">Cytoplasm</location>
    </subcellularLocation>
</comment>
<dbReference type="InterPro" id="IPR036976">
    <property type="entry name" value="RimM_N_sf"/>
</dbReference>
<feature type="domain" description="Ribosome maturation factor RimM PRC barrel" evidence="7">
    <location>
        <begin position="105"/>
        <end position="173"/>
    </location>
</feature>
<dbReference type="KEGG" id="dae:Dtox_1199"/>
<name>C8W5A1_DESAS</name>
<feature type="domain" description="RimM N-terminal" evidence="6">
    <location>
        <begin position="11"/>
        <end position="91"/>
    </location>
</feature>
<dbReference type="InterPro" id="IPR011961">
    <property type="entry name" value="RimM"/>
</dbReference>